<dbReference type="InterPro" id="IPR017853">
    <property type="entry name" value="GH"/>
</dbReference>
<evidence type="ECO:0000259" key="8">
    <source>
        <dbReference type="Pfam" id="PF01120"/>
    </source>
</evidence>
<dbReference type="GO" id="GO:0005764">
    <property type="term" value="C:lysosome"/>
    <property type="evidence" value="ECO:0007669"/>
    <property type="project" value="TreeGrafter"/>
</dbReference>
<evidence type="ECO:0000256" key="2">
    <source>
        <dbReference type="ARBA" id="ARBA00007951"/>
    </source>
</evidence>
<dbReference type="PROSITE" id="PS51257">
    <property type="entry name" value="PROKAR_LIPOPROTEIN"/>
    <property type="match status" value="1"/>
</dbReference>
<keyword evidence="5" id="KW-0378">Hydrolase</keyword>
<dbReference type="InterPro" id="IPR013780">
    <property type="entry name" value="Glyco_hydro_b"/>
</dbReference>
<comment type="similarity">
    <text evidence="2">Belongs to the glycosyl hydrolase 29 family.</text>
</comment>
<dbReference type="PANTHER" id="PTHR10030">
    <property type="entry name" value="ALPHA-L-FUCOSIDASE"/>
    <property type="match status" value="1"/>
</dbReference>
<dbReference type="GO" id="GO:0016139">
    <property type="term" value="P:glycoside catabolic process"/>
    <property type="evidence" value="ECO:0007669"/>
    <property type="project" value="TreeGrafter"/>
</dbReference>
<evidence type="ECO:0000256" key="3">
    <source>
        <dbReference type="ARBA" id="ARBA00012662"/>
    </source>
</evidence>
<comment type="function">
    <text evidence="1">Alpha-L-fucosidase is responsible for hydrolyzing the alpha-1,6-linked fucose joined to the reducing-end N-acetylglucosamine of the carbohydrate moieties of glycoproteins.</text>
</comment>
<feature type="chain" id="PRO_5011501968" description="alpha-L-fucosidase" evidence="7">
    <location>
        <begin position="28"/>
        <end position="561"/>
    </location>
</feature>
<dbReference type="RefSeq" id="WP_170831103.1">
    <property type="nucleotide sequence ID" value="NZ_FNQY01000001.1"/>
</dbReference>
<dbReference type="InterPro" id="IPR016286">
    <property type="entry name" value="FUC_metazoa-typ"/>
</dbReference>
<dbReference type="PANTHER" id="PTHR10030:SF37">
    <property type="entry name" value="ALPHA-L-FUCOSIDASE-RELATED"/>
    <property type="match status" value="1"/>
</dbReference>
<feature type="domain" description="Glycoside hydrolase family 29 N-terminal" evidence="8">
    <location>
        <begin position="83"/>
        <end position="446"/>
    </location>
</feature>
<dbReference type="AlphaFoldDB" id="A0A1H3VRK9"/>
<dbReference type="EC" id="3.2.1.51" evidence="3"/>
<evidence type="ECO:0000313" key="11">
    <source>
        <dbReference type="Proteomes" id="UP000199041"/>
    </source>
</evidence>
<evidence type="ECO:0000256" key="1">
    <source>
        <dbReference type="ARBA" id="ARBA00004071"/>
    </source>
</evidence>
<evidence type="ECO:0000256" key="4">
    <source>
        <dbReference type="ARBA" id="ARBA00022729"/>
    </source>
</evidence>
<evidence type="ECO:0000256" key="5">
    <source>
        <dbReference type="ARBA" id="ARBA00022801"/>
    </source>
</evidence>
<dbReference type="STRING" id="551991.SAMN05192529_101343"/>
<evidence type="ECO:0000259" key="9">
    <source>
        <dbReference type="Pfam" id="PF16757"/>
    </source>
</evidence>
<accession>A0A1H3VRK9</accession>
<keyword evidence="11" id="KW-1185">Reference proteome</keyword>
<dbReference type="InterPro" id="IPR057739">
    <property type="entry name" value="Glyco_hydro_29_N"/>
</dbReference>
<dbReference type="Gene3D" id="2.60.40.1180">
    <property type="entry name" value="Golgi alpha-mannosidase II"/>
    <property type="match status" value="1"/>
</dbReference>
<evidence type="ECO:0000256" key="7">
    <source>
        <dbReference type="SAM" id="SignalP"/>
    </source>
</evidence>
<evidence type="ECO:0000256" key="6">
    <source>
        <dbReference type="ARBA" id="ARBA00023295"/>
    </source>
</evidence>
<dbReference type="Pfam" id="PF01120">
    <property type="entry name" value="Alpha_L_fucos"/>
    <property type="match status" value="1"/>
</dbReference>
<organism evidence="10 11">
    <name type="scientific">Arachidicoccus rhizosphaerae</name>
    <dbReference type="NCBI Taxonomy" id="551991"/>
    <lineage>
        <taxon>Bacteria</taxon>
        <taxon>Pseudomonadati</taxon>
        <taxon>Bacteroidota</taxon>
        <taxon>Chitinophagia</taxon>
        <taxon>Chitinophagales</taxon>
        <taxon>Chitinophagaceae</taxon>
        <taxon>Arachidicoccus</taxon>
    </lineage>
</organism>
<dbReference type="PRINTS" id="PR00741">
    <property type="entry name" value="GLHYDRLASE29"/>
</dbReference>
<evidence type="ECO:0000313" key="10">
    <source>
        <dbReference type="EMBL" id="SDZ76748.1"/>
    </source>
</evidence>
<gene>
    <name evidence="10" type="ORF">SAMN05192529_101343</name>
</gene>
<dbReference type="SUPFAM" id="SSF51445">
    <property type="entry name" value="(Trans)glycosidases"/>
    <property type="match status" value="1"/>
</dbReference>
<dbReference type="EMBL" id="FNQY01000001">
    <property type="protein sequence ID" value="SDZ76748.1"/>
    <property type="molecule type" value="Genomic_DNA"/>
</dbReference>
<dbReference type="InterPro" id="IPR000933">
    <property type="entry name" value="Glyco_hydro_29"/>
</dbReference>
<dbReference type="Pfam" id="PF16757">
    <property type="entry name" value="Fucosidase_C"/>
    <property type="match status" value="1"/>
</dbReference>
<dbReference type="InterPro" id="IPR031919">
    <property type="entry name" value="Fucosidase_C"/>
</dbReference>
<feature type="domain" description="Alpha-L-fucosidase C-terminal" evidence="9">
    <location>
        <begin position="460"/>
        <end position="542"/>
    </location>
</feature>
<keyword evidence="4 7" id="KW-0732">Signal</keyword>
<dbReference type="GO" id="GO:0004560">
    <property type="term" value="F:alpha-L-fucosidase activity"/>
    <property type="evidence" value="ECO:0007669"/>
    <property type="project" value="InterPro"/>
</dbReference>
<dbReference type="GO" id="GO:0006004">
    <property type="term" value="P:fucose metabolic process"/>
    <property type="evidence" value="ECO:0007669"/>
    <property type="project" value="InterPro"/>
</dbReference>
<sequence>MKKRYRTLSVGILMVCGCLATSPAALQAQVHIPGPSGKPIHDKPVTKVVNKQIGEAGNDTGFDMAPETTLEVVQAAVKAIPANLAKANGPFNPTWASIQEHYKVPAWFEGAKFGLFMHWGLYSVPAHQSEWYEKHMYGDPGTIKWHEAHYGPQDKFGYKDFIPLFTQQNFRADEWAALFKASGARFVIPTAQHHDNFAMWDSKVTPYNAKQMGPKQDLIGELCTAVRKVGLKFGVSNHGIENFQFINPPQAMLEKMQAERADLFDPKWEGFYHVADRSDSACKQFLVNWYERNVELIDKYRPDILWFDNGIDQRYLDPLKLQVAAYYYNRAKEWGKQVSISSKKAAFAPEGTNIHTTGSILDFEGRIPSGIRTGEWQVDSKIGSTWGYTKDMTVAGAGKIIATLADVVSKNGTLLLNISPTADGRIPEDQKKTLLEVGQWLSVNGEAIYNTHNWIKFGEDGKTPVIRYTVRGNSLYAIILGEWPKGKILLPALAKTGRLQGAVGTVSLLGKKERLGFNWSEKGLLVNLPVEAPSTYGNVLKISGLTMNGSSWTGSGNPISD</sequence>
<dbReference type="SMART" id="SM00812">
    <property type="entry name" value="Alpha_L_fucos"/>
    <property type="match status" value="1"/>
</dbReference>
<keyword evidence="6" id="KW-0326">Glycosidase</keyword>
<dbReference type="Gene3D" id="3.20.20.80">
    <property type="entry name" value="Glycosidases"/>
    <property type="match status" value="1"/>
</dbReference>
<protein>
    <recommendedName>
        <fullName evidence="3">alpha-L-fucosidase</fullName>
        <ecNumber evidence="3">3.2.1.51</ecNumber>
    </recommendedName>
</protein>
<proteinExistence type="inferred from homology"/>
<name>A0A1H3VRK9_9BACT</name>
<reference evidence="10 11" key="1">
    <citation type="submission" date="2016-10" db="EMBL/GenBank/DDBJ databases">
        <authorList>
            <person name="de Groot N.N."/>
        </authorList>
    </citation>
    <scope>NUCLEOTIDE SEQUENCE [LARGE SCALE GENOMIC DNA]</scope>
    <source>
        <strain evidence="10 11">Vu-144</strain>
    </source>
</reference>
<feature type="signal peptide" evidence="7">
    <location>
        <begin position="1"/>
        <end position="27"/>
    </location>
</feature>
<dbReference type="Proteomes" id="UP000199041">
    <property type="component" value="Unassembled WGS sequence"/>
</dbReference>